<evidence type="ECO:0008006" key="3">
    <source>
        <dbReference type="Google" id="ProtNLM"/>
    </source>
</evidence>
<accession>A0A6N8CTY4</accession>
<evidence type="ECO:0000313" key="2">
    <source>
        <dbReference type="Proteomes" id="UP000440978"/>
    </source>
</evidence>
<name>A0A6N8CTY4_9BACI</name>
<organism evidence="1 2">
    <name type="scientific">Terrilactibacillus tamarindi</name>
    <dbReference type="NCBI Taxonomy" id="2599694"/>
    <lineage>
        <taxon>Bacteria</taxon>
        <taxon>Bacillati</taxon>
        <taxon>Bacillota</taxon>
        <taxon>Bacilli</taxon>
        <taxon>Bacillales</taxon>
        <taxon>Bacillaceae</taxon>
        <taxon>Terrilactibacillus</taxon>
    </lineage>
</organism>
<keyword evidence="2" id="KW-1185">Reference proteome</keyword>
<dbReference type="RefSeq" id="WP_155217606.1">
    <property type="nucleotide sequence ID" value="NZ_WNHB01000006.1"/>
</dbReference>
<evidence type="ECO:0000313" key="1">
    <source>
        <dbReference type="EMBL" id="MTT31486.1"/>
    </source>
</evidence>
<reference evidence="1 2" key="1">
    <citation type="submission" date="2019-11" db="EMBL/GenBank/DDBJ databases">
        <title>Terrilactibacillus tamarindus sp. nov. BCM23-1 isolated from bark of Tamarindus indica.</title>
        <authorList>
            <person name="Kingkaew E."/>
            <person name="Tanasupawat S."/>
        </authorList>
    </citation>
    <scope>NUCLEOTIDE SEQUENCE [LARGE SCALE GENOMIC DNA]</scope>
    <source>
        <strain evidence="1 2">BCM23-1</strain>
    </source>
</reference>
<dbReference type="Proteomes" id="UP000440978">
    <property type="component" value="Unassembled WGS sequence"/>
</dbReference>
<comment type="caution">
    <text evidence="1">The sequence shown here is derived from an EMBL/GenBank/DDBJ whole genome shotgun (WGS) entry which is preliminary data.</text>
</comment>
<sequence>MGLLFLIEGNVDNMSFNGSEKEFMMTLFLGYQKKILEKELGLKLEDVQFEKHYPGMKIDLYASDYQLGVEIFVENLLLKSNKTHQRKILNIIDMIGNGVIVYIASAFHDKHVKELQDAVKKSGKPITLYFAELNPEIFAPLQRLNHMHKLKVYENLNLLYIENPIRLLRKESIIQPIVAKRLKQPQDENISELELIRKRDNEFLLKALRSRIEYFLPFHREKAHLQKLRIISFGAGRSDCNYYVSLSDRRNIAFVELRFSDNNRKIYDSIKEKENVIQGRFDGTVQFKDNCISVTIKPSESIEKTVEKLVDIFEKMIIAFSNYTYYFYQDKKEMWQYHEQGI</sequence>
<dbReference type="OrthoDB" id="2372078at2"/>
<gene>
    <name evidence="1" type="ORF">GMB86_05560</name>
</gene>
<proteinExistence type="predicted"/>
<protein>
    <recommendedName>
        <fullName evidence="3">DUF4268 domain-containing protein</fullName>
    </recommendedName>
</protein>
<dbReference type="AlphaFoldDB" id="A0A6N8CTY4"/>
<dbReference type="EMBL" id="WNHB01000006">
    <property type="protein sequence ID" value="MTT31486.1"/>
    <property type="molecule type" value="Genomic_DNA"/>
</dbReference>